<dbReference type="AlphaFoldDB" id="A0A158QM20"/>
<proteinExistence type="predicted"/>
<organism evidence="3">
    <name type="scientific">Haemonchus placei</name>
    <name type="common">Barber's pole worm</name>
    <dbReference type="NCBI Taxonomy" id="6290"/>
    <lineage>
        <taxon>Eukaryota</taxon>
        <taxon>Metazoa</taxon>
        <taxon>Ecdysozoa</taxon>
        <taxon>Nematoda</taxon>
        <taxon>Chromadorea</taxon>
        <taxon>Rhabditida</taxon>
        <taxon>Rhabditina</taxon>
        <taxon>Rhabditomorpha</taxon>
        <taxon>Strongyloidea</taxon>
        <taxon>Trichostrongylidae</taxon>
        <taxon>Haemonchus</taxon>
    </lineage>
</organism>
<reference evidence="3" key="1">
    <citation type="submission" date="2016-04" db="UniProtKB">
        <authorList>
            <consortium name="WormBaseParasite"/>
        </authorList>
    </citation>
    <scope>IDENTIFICATION</scope>
</reference>
<dbReference type="WBParaSite" id="HPLM_0000747301-mRNA-1">
    <property type="protein sequence ID" value="HPLM_0000747301-mRNA-1"/>
    <property type="gene ID" value="HPLM_0000747301"/>
</dbReference>
<protein>
    <submittedName>
        <fullName evidence="3">Peptidase_S24 domain-containing protein</fullName>
    </submittedName>
</protein>
<keyword evidence="2" id="KW-1185">Reference proteome</keyword>
<dbReference type="OrthoDB" id="5862433at2759"/>
<evidence type="ECO:0000313" key="3">
    <source>
        <dbReference type="WBParaSite" id="HPLM_0000747301-mRNA-1"/>
    </source>
</evidence>
<reference evidence="1 2" key="2">
    <citation type="submission" date="2018-11" db="EMBL/GenBank/DDBJ databases">
        <authorList>
            <consortium name="Pathogen Informatics"/>
        </authorList>
    </citation>
    <scope>NUCLEOTIDE SEQUENCE [LARGE SCALE GENOMIC DNA]</scope>
    <source>
        <strain evidence="1 2">MHpl1</strain>
    </source>
</reference>
<evidence type="ECO:0000313" key="2">
    <source>
        <dbReference type="Proteomes" id="UP000268014"/>
    </source>
</evidence>
<gene>
    <name evidence="1" type="ORF">HPLM_LOCUS7465</name>
</gene>
<accession>A0A158QM20</accession>
<name>A0A158QM20_HAEPC</name>
<sequence length="97" mass="10683">MSATVEIVAGEEVVYNSAHKDVQVPNVLTKNYAFLGEDANHSDSTGALYGRMDLKVSVVKKVDAESPSTSQWFPKKVIIVTDKRQIESMAWAHSSSR</sequence>
<dbReference type="EMBL" id="UZAF01016666">
    <property type="protein sequence ID" value="VDO31981.1"/>
    <property type="molecule type" value="Genomic_DNA"/>
</dbReference>
<evidence type="ECO:0000313" key="1">
    <source>
        <dbReference type="EMBL" id="VDO31981.1"/>
    </source>
</evidence>
<dbReference type="STRING" id="6290.A0A158QM20"/>
<dbReference type="Proteomes" id="UP000268014">
    <property type="component" value="Unassembled WGS sequence"/>
</dbReference>